<proteinExistence type="inferred from homology"/>
<reference evidence="13 14" key="1">
    <citation type="submission" date="2023-05" db="EMBL/GenBank/DDBJ databases">
        <title>Metabolic capabilities are highly conserved among human nasal-associated Corynebacterium species in pangenomic analyses.</title>
        <authorList>
            <person name="Tran T.H."/>
            <person name="Roberts A.Q."/>
            <person name="Escapa I.F."/>
            <person name="Gao W."/>
            <person name="Conlan S."/>
            <person name="Kong H."/>
            <person name="Segre J.A."/>
            <person name="Kelly M.S."/>
            <person name="Lemon K.P."/>
        </authorList>
    </citation>
    <scope>NUCLEOTIDE SEQUENCE [LARGE SCALE GENOMIC DNA]</scope>
    <source>
        <strain evidence="13 14">KPL3772</strain>
    </source>
</reference>
<dbReference type="CDD" id="cd18800">
    <property type="entry name" value="SF2_C_EcoR124I-like"/>
    <property type="match status" value="1"/>
</dbReference>
<evidence type="ECO:0000313" key="14">
    <source>
        <dbReference type="Proteomes" id="UP001239759"/>
    </source>
</evidence>
<evidence type="ECO:0000313" key="13">
    <source>
        <dbReference type="EMBL" id="MDK4289953.1"/>
    </source>
</evidence>
<dbReference type="InterPro" id="IPR004473">
    <property type="entry name" value="Restrct_endonuc_typeI_HsdR"/>
</dbReference>
<comment type="function">
    <text evidence="11">Subunit R is required for both nuclease and ATPase activities, but not for modification.</text>
</comment>
<keyword evidence="10 11" id="KW-0238">DNA-binding</keyword>
<dbReference type="PROSITE" id="PS51192">
    <property type="entry name" value="HELICASE_ATP_BIND_1"/>
    <property type="match status" value="1"/>
</dbReference>
<dbReference type="EMBL" id="JASNUQ010000005">
    <property type="protein sequence ID" value="MDK4289953.1"/>
    <property type="molecule type" value="Genomic_DNA"/>
</dbReference>
<evidence type="ECO:0000256" key="4">
    <source>
        <dbReference type="ARBA" id="ARBA00022722"/>
    </source>
</evidence>
<evidence type="ECO:0000256" key="8">
    <source>
        <dbReference type="ARBA" id="ARBA00022801"/>
    </source>
</evidence>
<evidence type="ECO:0000256" key="6">
    <source>
        <dbReference type="ARBA" id="ARBA00022747"/>
    </source>
</evidence>
<dbReference type="Gene3D" id="3.90.1570.50">
    <property type="match status" value="2"/>
</dbReference>
<dbReference type="Gene3D" id="3.40.50.300">
    <property type="entry name" value="P-loop containing nucleotide triphosphate hydrolases"/>
    <property type="match status" value="2"/>
</dbReference>
<evidence type="ECO:0000256" key="3">
    <source>
        <dbReference type="ARBA" id="ARBA00011296"/>
    </source>
</evidence>
<dbReference type="Proteomes" id="UP001239759">
    <property type="component" value="Unassembled WGS sequence"/>
</dbReference>
<dbReference type="CDD" id="cd22332">
    <property type="entry name" value="HsdR_N"/>
    <property type="match status" value="1"/>
</dbReference>
<sequence length="1068" mass="121174">MASKDRKAQMIDNPACNYDPVAVSEESTVVAEYIAEPAEETAYQSEAELEREFISILRSQAYEHLPIHTEDQLLANLRTQLERLNNVQFSDAEWTRFFDNHVAGANDGIKEKTIRIQEDHIQPLVRDDGSTKNIRLLDKKNIHNNHLQVINQYEVDKTEGGAAYSNRYDVTILVNGLPLVHVELKRRGVDIREAFNQIDRYQRHSFWAERGLFQYVQLFVISNGTLTKYYSNTTRAQHVENSTRGGKTKTSNSYEFTSWWADANNKPIEELPAFARTFFAKRTLLNILTKFCVLTSDHLLLVMRPYQIVATERILQKITIATNYKKLGTIDAGGYVWHTTGSGKTLTSFKTAQLASRMDSVDKVLFVVDRKDLDYQTMREYDRFEKGAANSNTSTKVLKQQLEDPTARIIITTIQKLSTFLKREKNHDVTNQHVVIIFDECHRSQFGDMHTLITRSFKRYNLFGFTGTPIFAVNSTGGGNPNLRTTEQAFGEKLHTYTIVDAISDKNVLPFRVDYINTMRASHASESNAADGSGANRSGDVEVSAIDREAALLAPQRITGVVSYIRTHYDQKTLRATSYEHSVVTNVAQASRGRKAEETVKAARRVKGFNALFAVSSITAAKLYYQEFTRQQEGLPSDKRLRVGMIYSYGVNEATADGSLDEEGFDAERLSGDSREFLDAVIADYNDMFGTSYDTSADSFQNYYKDLSMRLKNKELDLVIVVNMFLTGFDATTMNTLFVDKNLRAHGLIQAYSRTNRILNSAKAYGNIVCFRDLEEETNKALELFGNKDARSIVTLKPFAEYYDEYAEKVTELLDTYPLGERIVGEQAQKEFIALFGAILRLQNILTAFDNFAGNEILNEREAQDYRSRYLDLYNDFHRNEKAEKENINDDVVFEIELVKQVGITVDYILLLVEKYREAHGDGEGSEDAEIRAQITRAVDSSPQLRNKKDLVEEFVDSVTVTTAVDEAWPAYVRRKMAQELNRIIEGEKLKADATWDVVPAAFGSGAAYLGGAKIAKLLPPMSRFSRGGEDRKEKQSRVEQKLHELLVRFDPLFVEDGSAELMQMRGA</sequence>
<organism evidence="13 14">
    <name type="scientific">Corynebacterium pseudodiphtheriticum</name>
    <dbReference type="NCBI Taxonomy" id="37637"/>
    <lineage>
        <taxon>Bacteria</taxon>
        <taxon>Bacillati</taxon>
        <taxon>Actinomycetota</taxon>
        <taxon>Actinomycetes</taxon>
        <taxon>Mycobacteriales</taxon>
        <taxon>Corynebacteriaceae</taxon>
        <taxon>Corynebacterium</taxon>
    </lineage>
</organism>
<dbReference type="Pfam" id="PF04313">
    <property type="entry name" value="HSDR_N"/>
    <property type="match status" value="1"/>
</dbReference>
<feature type="domain" description="Helicase ATP-binding" evidence="12">
    <location>
        <begin position="325"/>
        <end position="487"/>
    </location>
</feature>
<comment type="subunit">
    <text evidence="3 11">The type I restriction/modification system is composed of three polypeptides R, M and S.</text>
</comment>
<keyword evidence="5 11" id="KW-0547">Nucleotide-binding</keyword>
<dbReference type="PANTHER" id="PTHR30195">
    <property type="entry name" value="TYPE I SITE-SPECIFIC DEOXYRIBONUCLEASE PROTEIN SUBUNIT M AND R"/>
    <property type="match status" value="1"/>
</dbReference>
<comment type="similarity">
    <text evidence="2 11">Belongs to the HsdR family.</text>
</comment>
<dbReference type="InterPro" id="IPR051268">
    <property type="entry name" value="Type-I_R_enzyme_R_subunit"/>
</dbReference>
<dbReference type="SUPFAM" id="SSF52540">
    <property type="entry name" value="P-loop containing nucleoside triphosphate hydrolases"/>
    <property type="match status" value="1"/>
</dbReference>
<evidence type="ECO:0000256" key="10">
    <source>
        <dbReference type="ARBA" id="ARBA00023125"/>
    </source>
</evidence>
<dbReference type="NCBIfam" id="TIGR00348">
    <property type="entry name" value="hsdR"/>
    <property type="match status" value="1"/>
</dbReference>
<evidence type="ECO:0000256" key="7">
    <source>
        <dbReference type="ARBA" id="ARBA00022759"/>
    </source>
</evidence>
<evidence type="ECO:0000256" key="9">
    <source>
        <dbReference type="ARBA" id="ARBA00022840"/>
    </source>
</evidence>
<dbReference type="InterPro" id="IPR007409">
    <property type="entry name" value="Restrct_endonuc_type1_HsdR_N"/>
</dbReference>
<comment type="caution">
    <text evidence="13">The sequence shown here is derived from an EMBL/GenBank/DDBJ whole genome shotgun (WGS) entry which is preliminary data.</text>
</comment>
<comment type="catalytic activity">
    <reaction evidence="1 11">
        <text>Endonucleolytic cleavage of DNA to give random double-stranded fragments with terminal 5'-phosphates, ATP is simultaneously hydrolyzed.</text>
        <dbReference type="EC" id="3.1.21.3"/>
    </reaction>
</comment>
<dbReference type="InterPro" id="IPR014001">
    <property type="entry name" value="Helicase_ATP-bd"/>
</dbReference>
<accession>A0ABT7FVZ6</accession>
<name>A0ABT7FVZ6_9CORY</name>
<dbReference type="GO" id="GO:0009035">
    <property type="term" value="F:type I site-specific deoxyribonuclease activity"/>
    <property type="evidence" value="ECO:0007669"/>
    <property type="project" value="UniProtKB-EC"/>
</dbReference>
<dbReference type="SMART" id="SM00487">
    <property type="entry name" value="DEXDc"/>
    <property type="match status" value="1"/>
</dbReference>
<dbReference type="Pfam" id="PF18766">
    <property type="entry name" value="SWI2_SNF2"/>
    <property type="match status" value="1"/>
</dbReference>
<gene>
    <name evidence="13" type="ORF">QPX23_04305</name>
</gene>
<dbReference type="InterPro" id="IPR027417">
    <property type="entry name" value="P-loop_NTPase"/>
</dbReference>
<evidence type="ECO:0000256" key="5">
    <source>
        <dbReference type="ARBA" id="ARBA00022741"/>
    </source>
</evidence>
<evidence type="ECO:0000256" key="2">
    <source>
        <dbReference type="ARBA" id="ARBA00008598"/>
    </source>
</evidence>
<dbReference type="InterPro" id="IPR022625">
    <property type="entry name" value="TypeI_RM_Rsu_C"/>
</dbReference>
<evidence type="ECO:0000256" key="11">
    <source>
        <dbReference type="RuleBase" id="RU364115"/>
    </source>
</evidence>
<dbReference type="InterPro" id="IPR040980">
    <property type="entry name" value="SWI2_SNF2"/>
</dbReference>
<evidence type="ECO:0000259" key="12">
    <source>
        <dbReference type="PROSITE" id="PS51192"/>
    </source>
</evidence>
<protein>
    <recommendedName>
        <fullName evidence="11">Type I restriction enzyme endonuclease subunit</fullName>
        <shortName evidence="11">R protein</shortName>
        <ecNumber evidence="11">3.1.21.3</ecNumber>
    </recommendedName>
</protein>
<keyword evidence="7 13" id="KW-0255">Endonuclease</keyword>
<dbReference type="PANTHER" id="PTHR30195:SF16">
    <property type="entry name" value="TYPE I RESTRICTION ENZYME ENDONUCLEASE SUBUNIT"/>
    <property type="match status" value="1"/>
</dbReference>
<keyword evidence="8 11" id="KW-0378">Hydrolase</keyword>
<dbReference type="Gene3D" id="1.20.58.2040">
    <property type="match status" value="1"/>
</dbReference>
<dbReference type="Pfam" id="PF12008">
    <property type="entry name" value="EcoR124_C"/>
    <property type="match status" value="1"/>
</dbReference>
<dbReference type="CDD" id="cd18030">
    <property type="entry name" value="DEXHc_RE_I_HsdR"/>
    <property type="match status" value="1"/>
</dbReference>
<dbReference type="InterPro" id="IPR055180">
    <property type="entry name" value="HsdR_RecA-like_helicase_dom_2"/>
</dbReference>
<dbReference type="EC" id="3.1.21.3" evidence="11"/>
<evidence type="ECO:0000256" key="1">
    <source>
        <dbReference type="ARBA" id="ARBA00000851"/>
    </source>
</evidence>
<keyword evidence="14" id="KW-1185">Reference proteome</keyword>
<dbReference type="Pfam" id="PF22679">
    <property type="entry name" value="T1R_D3-like"/>
    <property type="match status" value="1"/>
</dbReference>
<keyword evidence="9 11" id="KW-0067">ATP-binding</keyword>
<keyword evidence="4" id="KW-0540">Nuclease</keyword>
<keyword evidence="6 11" id="KW-0680">Restriction system</keyword>